<dbReference type="PANTHER" id="PTHR10039:SF15">
    <property type="entry name" value="NACHT DOMAIN-CONTAINING PROTEIN"/>
    <property type="match status" value="1"/>
</dbReference>
<dbReference type="GeneID" id="36628735"/>
<dbReference type="InterPro" id="IPR054471">
    <property type="entry name" value="GPIID_WHD"/>
</dbReference>
<dbReference type="InterPro" id="IPR002110">
    <property type="entry name" value="Ankyrin_rpt"/>
</dbReference>
<dbReference type="Gene3D" id="3.40.50.300">
    <property type="entry name" value="P-loop containing nucleotide triphosphate hydrolases"/>
    <property type="match status" value="1"/>
</dbReference>
<proteinExistence type="predicted"/>
<dbReference type="STRING" id="983964.A0A2T3ZSQ2"/>
<gene>
    <name evidence="5" type="ORF">M431DRAFT_514170</name>
</gene>
<evidence type="ECO:0000259" key="4">
    <source>
        <dbReference type="Pfam" id="PF24883"/>
    </source>
</evidence>
<feature type="domain" description="GPI inositol-deacylase winged helix" evidence="3">
    <location>
        <begin position="626"/>
        <end position="706"/>
    </location>
</feature>
<dbReference type="SUPFAM" id="SSF48403">
    <property type="entry name" value="Ankyrin repeat"/>
    <property type="match status" value="1"/>
</dbReference>
<dbReference type="Pfam" id="PF22939">
    <property type="entry name" value="WHD_GPIID"/>
    <property type="match status" value="1"/>
</dbReference>
<dbReference type="Pfam" id="PF12796">
    <property type="entry name" value="Ank_2"/>
    <property type="match status" value="2"/>
</dbReference>
<accession>A0A2T3ZSQ2</accession>
<name>A0A2T3ZSQ2_TRIHA</name>
<evidence type="ECO:0000313" key="6">
    <source>
        <dbReference type="Proteomes" id="UP000241690"/>
    </source>
</evidence>
<feature type="compositionally biased region" description="Polar residues" evidence="2">
    <location>
        <begin position="33"/>
        <end position="56"/>
    </location>
</feature>
<dbReference type="EMBL" id="KZ679707">
    <property type="protein sequence ID" value="PTB47818.1"/>
    <property type="molecule type" value="Genomic_DNA"/>
</dbReference>
<sequence>MVGPLSSYFKRKNKKRDGTKSFWGAVSDAEASPATSSVSLRIPPTTSRKTEATVNDKSAESQPAAMVEGVKFRNETKDSSDLWSRAYQKLDDKAKKWIGDVSNSISGEERTQDLITLVRNREEEYKHGTLKIRIGDSEIMWRDYANSVVSWITAIGDISINFAPAGSSVAWSALRVLLKANVSQCEDLAVIFGCAEKVLRLMRHGRVYEDVYLSGGSCNGATENLKDALVELYKGLMELLAHAFVRLNEGQGKQFLRALVSGGEGLKLVSALTEQERKVSMPAQGCGAVASQEHQTLLKNLDEPIRNNEDTVKKLLQKVEEGILEQALEYISTIPIGEHQQEKHEARTLGTCEWLLNHSGFIEWDRSSYSSTLWLQGNVGAGKSFLTSKVIDHLPVSRQQKAEYDEGFAYFYCSRSDPVRRQTKYILRSYVSQLARVPNRPAMIEKNIYALYLKAKEEKRGLSTIECETALIELINFYSRTTLVLDALDECYMDTREALTRILHNLVDKGKGTVKIFIASRKEADIEEHLGLKNLVEISTADNKEDIEKYIEEEIAKVSGIWRSVSEEVKEQVKKTIGENSDGMFRWAYLQWEELKKMRTNQRIRERLGKLPTSLTEAYEEIYSRNEEKAILERAVKWVLCARRPLTSDELLMAIRLESNLESLTVSDPIDESTLESICSHLVVLDSQLAVWKFPHASVAEYFENQHKSWIDTAPEDVAILLVSCLINCYSDWTLPESSDEIAHFLKTAADLGNYLDPRHPLQKYTRKYWLQHVKNTPEQCQEVTGLSEILKRFLGAEGPQQSSSQQYQVWCRHMEIRNELDGIRYFYNDIMPSEKSIFGICVLGLDKLLKGWWDKYIDVSQVNSRGLDLLAIAAKYDHDELCSELISRGGDIHKELDSYHGSAFMEAIAASKVKAAMLLLGKGVNPNQVGRYTSPLCLAISTAVDLVELLLKTGTDPNITCPNCPFLCGLDTVAYRNKTSLAELLIKYGANVNLVDEDNIFGSPLGTAAYGGSLRCAKLFVENGANVNAHLGGDYGSVLAAAIFGCGENAKMAKYLIEEAGADPTILSLSPPPGSPWISDSRHTERQEVAKYLIEGAMFKRSSCLTLASPRKISRECQSNRGVGGLGNIILSDRVHL</sequence>
<evidence type="ECO:0000256" key="1">
    <source>
        <dbReference type="ARBA" id="ARBA00022737"/>
    </source>
</evidence>
<dbReference type="SMART" id="SM00248">
    <property type="entry name" value="ANK"/>
    <property type="match status" value="6"/>
</dbReference>
<dbReference type="InterPro" id="IPR027417">
    <property type="entry name" value="P-loop_NTPase"/>
</dbReference>
<evidence type="ECO:0000259" key="3">
    <source>
        <dbReference type="Pfam" id="PF22939"/>
    </source>
</evidence>
<dbReference type="RefSeq" id="XP_024767495.1">
    <property type="nucleotide sequence ID" value="XM_024920166.1"/>
</dbReference>
<dbReference type="InterPro" id="IPR036770">
    <property type="entry name" value="Ankyrin_rpt-contain_sf"/>
</dbReference>
<dbReference type="Pfam" id="PF24883">
    <property type="entry name" value="NPHP3_N"/>
    <property type="match status" value="1"/>
</dbReference>
<evidence type="ECO:0000256" key="2">
    <source>
        <dbReference type="SAM" id="MobiDB-lite"/>
    </source>
</evidence>
<protein>
    <submittedName>
        <fullName evidence="5">Uncharacterized protein</fullName>
    </submittedName>
</protein>
<dbReference type="AlphaFoldDB" id="A0A2T3ZSQ2"/>
<keyword evidence="1" id="KW-0677">Repeat</keyword>
<evidence type="ECO:0000313" key="5">
    <source>
        <dbReference type="EMBL" id="PTB47818.1"/>
    </source>
</evidence>
<dbReference type="Proteomes" id="UP000241690">
    <property type="component" value="Unassembled WGS sequence"/>
</dbReference>
<feature type="domain" description="Nephrocystin 3-like N-terminal" evidence="4">
    <location>
        <begin position="350"/>
        <end position="521"/>
    </location>
</feature>
<reference evidence="5 6" key="1">
    <citation type="submission" date="2016-07" db="EMBL/GenBank/DDBJ databases">
        <title>Multiple horizontal gene transfer events from other fungi enriched the ability of initially mycotrophic Trichoderma (Ascomycota) to feed on dead plant biomass.</title>
        <authorList>
            <consortium name="DOE Joint Genome Institute"/>
            <person name="Aerts A."/>
            <person name="Atanasova L."/>
            <person name="Chenthamara K."/>
            <person name="Zhang J."/>
            <person name="Grujic M."/>
            <person name="Henrissat B."/>
            <person name="Kuo A."/>
            <person name="Salamov A."/>
            <person name="Lipzen A."/>
            <person name="Labutti K."/>
            <person name="Barry K."/>
            <person name="Miao Y."/>
            <person name="Rahimi M.J."/>
            <person name="Shen Q."/>
            <person name="Grigoriev I.V."/>
            <person name="Kubicek C.P."/>
            <person name="Druzhinina I.S."/>
        </authorList>
    </citation>
    <scope>NUCLEOTIDE SEQUENCE [LARGE SCALE GENOMIC DNA]</scope>
    <source>
        <strain evidence="5 6">CBS 226.95</strain>
    </source>
</reference>
<dbReference type="Gene3D" id="1.25.40.20">
    <property type="entry name" value="Ankyrin repeat-containing domain"/>
    <property type="match status" value="2"/>
</dbReference>
<keyword evidence="6" id="KW-1185">Reference proteome</keyword>
<organism evidence="5 6">
    <name type="scientific">Trichoderma harzianum CBS 226.95</name>
    <dbReference type="NCBI Taxonomy" id="983964"/>
    <lineage>
        <taxon>Eukaryota</taxon>
        <taxon>Fungi</taxon>
        <taxon>Dikarya</taxon>
        <taxon>Ascomycota</taxon>
        <taxon>Pezizomycotina</taxon>
        <taxon>Sordariomycetes</taxon>
        <taxon>Hypocreomycetidae</taxon>
        <taxon>Hypocreales</taxon>
        <taxon>Hypocreaceae</taxon>
        <taxon>Trichoderma</taxon>
    </lineage>
</organism>
<dbReference type="SUPFAM" id="SSF52540">
    <property type="entry name" value="P-loop containing nucleoside triphosphate hydrolases"/>
    <property type="match status" value="1"/>
</dbReference>
<feature type="region of interest" description="Disordered" evidence="2">
    <location>
        <begin position="25"/>
        <end position="63"/>
    </location>
</feature>
<dbReference type="InterPro" id="IPR056884">
    <property type="entry name" value="NPHP3-like_N"/>
</dbReference>
<dbReference type="PANTHER" id="PTHR10039">
    <property type="entry name" value="AMELOGENIN"/>
    <property type="match status" value="1"/>
</dbReference>